<comment type="caution">
    <text evidence="1">The sequence shown here is derived from an EMBL/GenBank/DDBJ whole genome shotgun (WGS) entry which is preliminary data.</text>
</comment>
<evidence type="ECO:0000313" key="2">
    <source>
        <dbReference type="Proteomes" id="UP000274822"/>
    </source>
</evidence>
<dbReference type="Proteomes" id="UP000274822">
    <property type="component" value="Unassembled WGS sequence"/>
</dbReference>
<proteinExistence type="predicted"/>
<protein>
    <submittedName>
        <fullName evidence="1">Uncharacterized protein</fullName>
    </submittedName>
</protein>
<reference evidence="1 2" key="1">
    <citation type="journal article" date="2018" name="New Phytol.">
        <title>Phylogenomics of Endogonaceae and evolution of mycorrhizas within Mucoromycota.</title>
        <authorList>
            <person name="Chang Y."/>
            <person name="Desiro A."/>
            <person name="Na H."/>
            <person name="Sandor L."/>
            <person name="Lipzen A."/>
            <person name="Clum A."/>
            <person name="Barry K."/>
            <person name="Grigoriev I.V."/>
            <person name="Martin F.M."/>
            <person name="Stajich J.E."/>
            <person name="Smith M.E."/>
            <person name="Bonito G."/>
            <person name="Spatafora J.W."/>
        </authorList>
    </citation>
    <scope>NUCLEOTIDE SEQUENCE [LARGE SCALE GENOMIC DNA]</scope>
    <source>
        <strain evidence="1 2">AD002</strain>
    </source>
</reference>
<dbReference type="AlphaFoldDB" id="A0A433QQM8"/>
<name>A0A433QQM8_9FUNG</name>
<dbReference type="EMBL" id="RBNJ01002312">
    <property type="protein sequence ID" value="RUS32103.1"/>
    <property type="molecule type" value="Genomic_DNA"/>
</dbReference>
<organism evidence="1 2">
    <name type="scientific">Jimgerdemannia flammicorona</name>
    <dbReference type="NCBI Taxonomy" id="994334"/>
    <lineage>
        <taxon>Eukaryota</taxon>
        <taxon>Fungi</taxon>
        <taxon>Fungi incertae sedis</taxon>
        <taxon>Mucoromycota</taxon>
        <taxon>Mucoromycotina</taxon>
        <taxon>Endogonomycetes</taxon>
        <taxon>Endogonales</taxon>
        <taxon>Endogonaceae</taxon>
        <taxon>Jimgerdemannia</taxon>
    </lineage>
</organism>
<accession>A0A433QQM8</accession>
<gene>
    <name evidence="1" type="ORF">BC938DRAFT_476269</name>
</gene>
<keyword evidence="2" id="KW-1185">Reference proteome</keyword>
<evidence type="ECO:0000313" key="1">
    <source>
        <dbReference type="EMBL" id="RUS32103.1"/>
    </source>
</evidence>
<sequence>MYQHCETLFPTTTNTNHHHASSQDAAIGQFGIDISKPVFANFTWDHLNSRRGVCEARPRGGLFAVFDASGFELSLVDAGSAGFELTRRFAPAATVVVLRLLPAPRTAPVVRGLPPAGGGDNVSRAGALALGTEILRDLGAMVVGLRDE</sequence>